<feature type="compositionally biased region" description="Basic and acidic residues" evidence="2">
    <location>
        <begin position="257"/>
        <end position="269"/>
    </location>
</feature>
<proteinExistence type="predicted"/>
<feature type="compositionally biased region" description="Basic and acidic residues" evidence="2">
    <location>
        <begin position="229"/>
        <end position="245"/>
    </location>
</feature>
<dbReference type="PANTHER" id="PTHR15885">
    <property type="entry name" value="COILED-COIL DOMAIN-CONTAINING PROTEIN 174"/>
    <property type="match status" value="1"/>
</dbReference>
<feature type="region of interest" description="Disordered" evidence="2">
    <location>
        <begin position="229"/>
        <end position="269"/>
    </location>
</feature>
<sequence length="269" mass="32162">MSGYGWLAESALMPQKSKDIKVDSNSLVDLKIAILQKKEEQSGNFNSKIQKQKRKYESIMNQKNKGVEMRNKKDIEDQKNNKQVKNRLEDKASIYEKLEKKGKNVSSILVDFEAKKINNMTNEEKEDYEKLREQFYNQKQQELEKREQNIINGIQGKTVALTKITVNEEQERLDWEKEVLQQMQDGLDEDELDNQEYKKNLVKQSYDRIKTKQELEKLQEVINEEKTLKEKTEEIKRRKQEEIEKRKQKLQQIQAMKTERMKNLRNSQE</sequence>
<evidence type="ECO:0000313" key="4">
    <source>
        <dbReference type="Proteomes" id="UP000054937"/>
    </source>
</evidence>
<accession>A0A0V0R2J9</accession>
<feature type="region of interest" description="Disordered" evidence="2">
    <location>
        <begin position="62"/>
        <end position="84"/>
    </location>
</feature>
<dbReference type="InterPro" id="IPR025066">
    <property type="entry name" value="CCDC174-like"/>
</dbReference>
<organism evidence="3 4">
    <name type="scientific">Pseudocohnilembus persalinus</name>
    <name type="common">Ciliate</name>
    <dbReference type="NCBI Taxonomy" id="266149"/>
    <lineage>
        <taxon>Eukaryota</taxon>
        <taxon>Sar</taxon>
        <taxon>Alveolata</taxon>
        <taxon>Ciliophora</taxon>
        <taxon>Intramacronucleata</taxon>
        <taxon>Oligohymenophorea</taxon>
        <taxon>Scuticociliatia</taxon>
        <taxon>Philasterida</taxon>
        <taxon>Pseudocohnilembidae</taxon>
        <taxon>Pseudocohnilembus</taxon>
    </lineage>
</organism>
<comment type="caution">
    <text evidence="3">The sequence shown here is derived from an EMBL/GenBank/DDBJ whole genome shotgun (WGS) entry which is preliminary data.</text>
</comment>
<dbReference type="InParanoid" id="A0A0V0R2J9"/>
<protein>
    <submittedName>
        <fullName evidence="3">Uncharacterized protein</fullName>
    </submittedName>
</protein>
<dbReference type="GO" id="GO:0005634">
    <property type="term" value="C:nucleus"/>
    <property type="evidence" value="ECO:0007669"/>
    <property type="project" value="TreeGrafter"/>
</dbReference>
<reference evidence="3 4" key="1">
    <citation type="journal article" date="2015" name="Sci. Rep.">
        <title>Genome of the facultative scuticociliatosis pathogen Pseudocohnilembus persalinus provides insight into its virulence through horizontal gene transfer.</title>
        <authorList>
            <person name="Xiong J."/>
            <person name="Wang G."/>
            <person name="Cheng J."/>
            <person name="Tian M."/>
            <person name="Pan X."/>
            <person name="Warren A."/>
            <person name="Jiang C."/>
            <person name="Yuan D."/>
            <person name="Miao W."/>
        </authorList>
    </citation>
    <scope>NUCLEOTIDE SEQUENCE [LARGE SCALE GENOMIC DNA]</scope>
    <source>
        <strain evidence="3">36N120E</strain>
    </source>
</reference>
<dbReference type="OMA" id="RIQWEQQ"/>
<evidence type="ECO:0000313" key="3">
    <source>
        <dbReference type="EMBL" id="KRX08621.1"/>
    </source>
</evidence>
<name>A0A0V0R2J9_PSEPJ</name>
<evidence type="ECO:0000256" key="2">
    <source>
        <dbReference type="SAM" id="MobiDB-lite"/>
    </source>
</evidence>
<gene>
    <name evidence="3" type="ORF">PPERSA_01874</name>
</gene>
<dbReference type="OrthoDB" id="294594at2759"/>
<dbReference type="AlphaFoldDB" id="A0A0V0R2J9"/>
<evidence type="ECO:0000256" key="1">
    <source>
        <dbReference type="ARBA" id="ARBA00023054"/>
    </source>
</evidence>
<dbReference type="PANTHER" id="PTHR15885:SF1">
    <property type="entry name" value="COILED-COIL DOMAIN-CONTAINING PROTEIN 174"/>
    <property type="match status" value="1"/>
</dbReference>
<keyword evidence="4" id="KW-1185">Reference proteome</keyword>
<feature type="compositionally biased region" description="Basic and acidic residues" evidence="2">
    <location>
        <begin position="65"/>
        <end position="84"/>
    </location>
</feature>
<keyword evidence="1" id="KW-0175">Coiled coil</keyword>
<dbReference type="EMBL" id="LDAU01000061">
    <property type="protein sequence ID" value="KRX08621.1"/>
    <property type="molecule type" value="Genomic_DNA"/>
</dbReference>
<dbReference type="Proteomes" id="UP000054937">
    <property type="component" value="Unassembled WGS sequence"/>
</dbReference>